<keyword evidence="4" id="KW-1185">Reference proteome</keyword>
<dbReference type="GO" id="GO:0005730">
    <property type="term" value="C:nucleolus"/>
    <property type="evidence" value="ECO:0007669"/>
    <property type="project" value="TreeGrafter"/>
</dbReference>
<dbReference type="OrthoDB" id="72892at2759"/>
<protein>
    <recommendedName>
        <fullName evidence="5">Nucleolar pre-ribosomal-associated protein 1</fullName>
    </recommendedName>
</protein>
<feature type="domain" description="URB1 C-terminal" evidence="2">
    <location>
        <begin position="1987"/>
        <end position="2177"/>
    </location>
</feature>
<comment type="caution">
    <text evidence="3">The sequence shown here is derived from an EMBL/GenBank/DDBJ whole genome shotgun (WGS) entry which is preliminary data.</text>
</comment>
<organism evidence="3 4">
    <name type="scientific">Handroanthus impetiginosus</name>
    <dbReference type="NCBI Taxonomy" id="429701"/>
    <lineage>
        <taxon>Eukaryota</taxon>
        <taxon>Viridiplantae</taxon>
        <taxon>Streptophyta</taxon>
        <taxon>Embryophyta</taxon>
        <taxon>Tracheophyta</taxon>
        <taxon>Spermatophyta</taxon>
        <taxon>Magnoliopsida</taxon>
        <taxon>eudicotyledons</taxon>
        <taxon>Gunneridae</taxon>
        <taxon>Pentapetalae</taxon>
        <taxon>asterids</taxon>
        <taxon>lamiids</taxon>
        <taxon>Lamiales</taxon>
        <taxon>Bignoniaceae</taxon>
        <taxon>Crescentiina</taxon>
        <taxon>Tabebuia alliance</taxon>
        <taxon>Handroanthus</taxon>
    </lineage>
</organism>
<dbReference type="Pfam" id="PF16201">
    <property type="entry name" value="NopRA1"/>
    <property type="match status" value="1"/>
</dbReference>
<reference evidence="4" key="1">
    <citation type="journal article" date="2018" name="Gigascience">
        <title>Genome assembly of the Pink Ipe (Handroanthus impetiginosus, Bignoniaceae), a highly valued, ecologically keystone Neotropical timber forest tree.</title>
        <authorList>
            <person name="Silva-Junior O.B."/>
            <person name="Grattapaglia D."/>
            <person name="Novaes E."/>
            <person name="Collevatti R.G."/>
        </authorList>
    </citation>
    <scope>NUCLEOTIDE SEQUENCE [LARGE SCALE GENOMIC DNA]</scope>
    <source>
        <strain evidence="4">cv. UFG-1</strain>
    </source>
</reference>
<dbReference type="PANTHER" id="PTHR13500:SF0">
    <property type="entry name" value="NUCLEOLAR PRE-RIBOSOMAL-ASSOCIATED PROTEIN 1"/>
    <property type="match status" value="1"/>
</dbReference>
<dbReference type="GO" id="GO:0000466">
    <property type="term" value="P:maturation of 5.8S rRNA from tricistronic rRNA transcript (SSU-rRNA, 5.8S rRNA, LSU-rRNA)"/>
    <property type="evidence" value="ECO:0007669"/>
    <property type="project" value="TreeGrafter"/>
</dbReference>
<dbReference type="InterPro" id="IPR021714">
    <property type="entry name" value="URB1_N"/>
</dbReference>
<feature type="domain" description="URB1 N-terminal" evidence="1">
    <location>
        <begin position="69"/>
        <end position="375"/>
    </location>
</feature>
<sequence>MEEKEEQDLPEFTIRMNHEAKLKELLRNLNSVESQLFSDACKEFIKILKSDSGPQFIRIYVQTSSKLVEISQAWEFRKGKPGFLHILNLVASVLKHWKDNVVSDGGVAIRQALDRFARTVFEEKMGDLYKELNSKEAKRQNAVLLLLASIVRRNSHLAWEVAKVFDFKLAGFPKLAEVRLRAKKPTDGRKKIYYTRKAFVAFAMSFLEVGNPRLLRGVLQQKEMYSGVLRGLGSDDEETVVYVLSILRDSVLVSESLVPPGLRSVLFGSVTLEQLVSISGRGDFRDAAELAHHVLVMVCTNPVNGLMPDLDRQPSPLRGNMKRLLGLMKKLKATEVGYHKGLLLAIVKGHPSFGSAYLDEFPYNLEDLASDNWFAAISLAAVVISSVSDGLSFGFADKPPTFDNQQLQDILKCIGPRPFTRLVINKGLLHADSLVKHGTLKLIVEVLKLLDSLMKTLDSSSHANNHMMHCQEALKANIRNGVRMLLPDPQVLLSLLSPLNSHFRSLESSTKRKAETEILPHHYVSGRKRLKRSAATEELDILISGVNSSEVDLSGDGGVTDLVCEQQPENGADIVKCIGDLWGLPDLEDVDAYFYSKILDSLKIYYRAMPTAMEGLFDLFKFLPNNPLVLPTILQQSLLELLNEHVNQFSKSVTPIRTPPHMYKHLCPFIILLVGSPVRKIKEHAYALAKAAMLSTGAFDNNTNEICAWFFFIPGYSSDRVYLEDLKVEIFQKLSSVIVSFLCDAVSTTGNNLYKYMEFLKNYIYDSEDGKDLSPEVSPFIICVLEKCLRLLGSESGSFTIPQKSLISLYVCNTLKYLLDTQVNAGALSFLIDRVLSGKLENYSSRVDVLELVECPCEWRPLKTLWHFARDILRQQHYSIYSSVENLESNNSLINTLRDIEEVLRSEYDIGVVGLTLGFSYSLMCSKHNELLQNFPLVLSISSHLLEVPFIVLASVFFLDSSYLTDVSRLWPEMFSAALDRAIHCEEKEMIFDKVDLDSTEAASDAFAYYLKCAPFCVLFSSIAQCSSLDLLQQPTLQKLLLDKITGMPSDHLISSLCNVLFWINHARSCYKVRSSEELEMLSEICFILAEHLLKKLLVENMDTNSAADVKDPLKLQYAVEVAEIIFNHPAVTASLSCPLSGNKEFSDSVFGETLEKLLVLARQGVHEMDHHVLNLIRTVSELLFPMCDDQVSQQVSNDRMQISRAFKVLERKLFLVFKNEFDACIECMDFKLLVPTFYALHTLIHFISPFELLGLVDWLFARIDFHNTTLHVSTKRNALFVVLHLASCVFDFLSAYMGRSYPECKLYTLGGTETQFDSLLFERIFCQVLEFGFHFKLDIADTCLLKAVKVVKMHNASHYPHLPSIMVLSRVMASTPVNIFSYCLHKIDRTKADLLYIIAGMNPLHMSVFGFMFSEVLDKSSFPNANGKQETCKYSFSDEELVMLLPTVNLYLNSVISKYGGQLCKPFEVINSVYGRVLLDGLSKWKIFVLGKKFEIGVDEPSIASTEEFLNLFSDSLLAQAIVMVRDYLALSEDTTRLDRRLSLFNSVCPSSADDVFDYGYGETGLDSLKQPLEFVNRVVAKTNFCMMLLFSDHNPSHSQLDNENKDVVSLQVTSDIEKSRVRFLRMLINSWMLIVKKFPENIDLSGNIDGQNISLFRFLEIFVMNNILDLTTEIHDRLVKLDSLPFIEQLVRAFLLYRFGDLATLKKLRSILTSLSHEKFSCASVIQLLLAHSQFAQSFHLACSSLVSTQFGMVFTPMRSILRSLVIPCTDLDTMNCESYKLTSQQHPRLLELIKLVRVLIHIYVQQREANLGEDTGINSKELLYLLLSSYGATCTEIDLEIYNLILEIESNDKSSAGTVAEMDYLWGIASLKVRKDWEQDKDMQSVDPKNIEFFEEHRKIKFRENFPVDPKLCAQTVLYFPYNRSVNEGTLHRLQKDCSTVVHEAQATTDKQQVYDPVFILRFSIHCLSMSYVEPIEFATSGLLAVTFASVSSPDVDMRKLGYEALAKFKSALEKCQKKKDVVRLRLLVSYLQNGIEEPWQRIPSIIAVFIAEASMVLLDPSHDNYSTISKYLTNSPSVNVKAIPLFQNLFWSSSITFRADRLWMLRILYVGLNMEDDAQIYIRNSIFETLMSFYSSPLSDNDSKDLIIQIVKKAVQLRKAVWFLVEHCGLILWLSSIVSSLYGESHDRKNVALTQLPIILEKILIATPSVQVF</sequence>
<dbReference type="Proteomes" id="UP000231279">
    <property type="component" value="Unassembled WGS sequence"/>
</dbReference>
<dbReference type="STRING" id="429701.A0A2G9GYC8"/>
<evidence type="ECO:0000313" key="4">
    <source>
        <dbReference type="Proteomes" id="UP000231279"/>
    </source>
</evidence>
<gene>
    <name evidence="3" type="ORF">CDL12_17145</name>
</gene>
<accession>A0A2G9GYC8</accession>
<dbReference type="InterPro" id="IPR039844">
    <property type="entry name" value="URB1"/>
</dbReference>
<evidence type="ECO:0000259" key="2">
    <source>
        <dbReference type="Pfam" id="PF16201"/>
    </source>
</evidence>
<evidence type="ECO:0008006" key="5">
    <source>
        <dbReference type="Google" id="ProtNLM"/>
    </source>
</evidence>
<dbReference type="GO" id="GO:0000463">
    <property type="term" value="P:maturation of LSU-rRNA from tricistronic rRNA transcript (SSU-rRNA, 5.8S rRNA, LSU-rRNA)"/>
    <property type="evidence" value="ECO:0007669"/>
    <property type="project" value="TreeGrafter"/>
</dbReference>
<name>A0A2G9GYC8_9LAMI</name>
<dbReference type="InterPro" id="IPR032436">
    <property type="entry name" value="URB1_C"/>
</dbReference>
<dbReference type="EMBL" id="NKXS01003272">
    <property type="protein sequence ID" value="PIN10262.1"/>
    <property type="molecule type" value="Genomic_DNA"/>
</dbReference>
<dbReference type="PANTHER" id="PTHR13500">
    <property type="entry name" value="NUCLEOLAR PRERIBOSOMAL-ASSOCIATED PROTEIN 1"/>
    <property type="match status" value="1"/>
</dbReference>
<evidence type="ECO:0000313" key="3">
    <source>
        <dbReference type="EMBL" id="PIN10262.1"/>
    </source>
</evidence>
<dbReference type="Pfam" id="PF11707">
    <property type="entry name" value="Npa1"/>
    <property type="match status" value="1"/>
</dbReference>
<evidence type="ECO:0000259" key="1">
    <source>
        <dbReference type="Pfam" id="PF11707"/>
    </source>
</evidence>
<proteinExistence type="predicted"/>